<evidence type="ECO:0000313" key="1">
    <source>
        <dbReference type="EMBL" id="CAB5219430.1"/>
    </source>
</evidence>
<proteinExistence type="predicted"/>
<dbReference type="EMBL" id="LR798267">
    <property type="protein sequence ID" value="CAB5219430.1"/>
    <property type="molecule type" value="Genomic_DNA"/>
</dbReference>
<reference evidence="1" key="1">
    <citation type="submission" date="2020-05" db="EMBL/GenBank/DDBJ databases">
        <authorList>
            <person name="Chiriac C."/>
            <person name="Salcher M."/>
            <person name="Ghai R."/>
            <person name="Kavagutti S V."/>
        </authorList>
    </citation>
    <scope>NUCLEOTIDE SEQUENCE</scope>
</reference>
<accession>A0A6J7WNS5</accession>
<gene>
    <name evidence="1" type="ORF">UFOVP221_72</name>
</gene>
<name>A0A6J7WNS5_9CAUD</name>
<protein>
    <submittedName>
        <fullName evidence="1">Uncharacterized protein</fullName>
    </submittedName>
</protein>
<organism evidence="1">
    <name type="scientific">uncultured Caudovirales phage</name>
    <dbReference type="NCBI Taxonomy" id="2100421"/>
    <lineage>
        <taxon>Viruses</taxon>
        <taxon>Duplodnaviria</taxon>
        <taxon>Heunggongvirae</taxon>
        <taxon>Uroviricota</taxon>
        <taxon>Caudoviricetes</taxon>
        <taxon>Peduoviridae</taxon>
        <taxon>Maltschvirus</taxon>
        <taxon>Maltschvirus maltsch</taxon>
    </lineage>
</organism>
<sequence length="54" mass="6001">MAATYAVKCQCAEIKICTEEELQDALKICPICGALPQARVKLAVEDTYPWKKTN</sequence>